<comment type="caution">
    <text evidence="3">The sequence shown here is derived from an EMBL/GenBank/DDBJ whole genome shotgun (WGS) entry which is preliminary data.</text>
</comment>
<proteinExistence type="predicted"/>
<evidence type="ECO:0000256" key="1">
    <source>
        <dbReference type="SAM" id="MobiDB-lite"/>
    </source>
</evidence>
<feature type="chain" id="PRO_5040947363" evidence="2">
    <location>
        <begin position="26"/>
        <end position="72"/>
    </location>
</feature>
<evidence type="ECO:0000313" key="3">
    <source>
        <dbReference type="EMBL" id="MCK6265883.1"/>
    </source>
</evidence>
<dbReference type="EMBL" id="JAJHVV010000034">
    <property type="protein sequence ID" value="MCK6265883.1"/>
    <property type="molecule type" value="Genomic_DNA"/>
</dbReference>
<dbReference type="RefSeq" id="WP_248010945.1">
    <property type="nucleotide sequence ID" value="NZ_JAJHVV010000034.1"/>
</dbReference>
<evidence type="ECO:0000256" key="2">
    <source>
        <dbReference type="SAM" id="SignalP"/>
    </source>
</evidence>
<dbReference type="AlphaFoldDB" id="A0A9X2BNG0"/>
<feature type="compositionally biased region" description="Acidic residues" evidence="1">
    <location>
        <begin position="48"/>
        <end position="58"/>
    </location>
</feature>
<accession>A0A9X2BNG0</accession>
<keyword evidence="4" id="KW-1185">Reference proteome</keyword>
<keyword evidence="2" id="KW-0732">Signal</keyword>
<protein>
    <submittedName>
        <fullName evidence="3">Uncharacterized protein</fullName>
    </submittedName>
</protein>
<organism evidence="3 4">
    <name type="scientific">Vibrio amylolyticus</name>
    <dbReference type="NCBI Taxonomy" id="2847292"/>
    <lineage>
        <taxon>Bacteria</taxon>
        <taxon>Pseudomonadati</taxon>
        <taxon>Pseudomonadota</taxon>
        <taxon>Gammaproteobacteria</taxon>
        <taxon>Vibrionales</taxon>
        <taxon>Vibrionaceae</taxon>
        <taxon>Vibrio</taxon>
    </lineage>
</organism>
<dbReference type="Proteomes" id="UP001139559">
    <property type="component" value="Unassembled WGS sequence"/>
</dbReference>
<name>A0A9X2BNG0_9VIBR</name>
<feature type="signal peptide" evidence="2">
    <location>
        <begin position="1"/>
        <end position="25"/>
    </location>
</feature>
<sequence length="72" mass="7649">MNIRQIFKACALLVLALSWAAPIQAAMPDIAPFWHEEGPGGNPGLGDDSNDDDSSGEDSDGHPNSKRPFENG</sequence>
<evidence type="ECO:0000313" key="4">
    <source>
        <dbReference type="Proteomes" id="UP001139559"/>
    </source>
</evidence>
<feature type="region of interest" description="Disordered" evidence="1">
    <location>
        <begin position="32"/>
        <end position="72"/>
    </location>
</feature>
<feature type="compositionally biased region" description="Basic and acidic residues" evidence="1">
    <location>
        <begin position="59"/>
        <end position="72"/>
    </location>
</feature>
<gene>
    <name evidence="3" type="ORF">KP803_21740</name>
</gene>
<reference evidence="3" key="1">
    <citation type="submission" date="2021-11" db="EMBL/GenBank/DDBJ databases">
        <title>Vibrio ZSDE26 sp. nov. and Vibrio ZSDZ34 sp. nov., isolated from coastal seawater in Qingdao.</title>
        <authorList>
            <person name="Zhang P."/>
        </authorList>
    </citation>
    <scope>NUCLEOTIDE SEQUENCE</scope>
    <source>
        <strain evidence="3">ZSDE26</strain>
    </source>
</reference>